<dbReference type="RefSeq" id="WP_121892921.1">
    <property type="nucleotide sequence ID" value="NZ_JBEYXU010000046.1"/>
</dbReference>
<dbReference type="InterPro" id="IPR001647">
    <property type="entry name" value="HTH_TetR"/>
</dbReference>
<proteinExistence type="predicted"/>
<organism evidence="7 8">
    <name type="scientific">Streptomyces shenzhenensis</name>
    <dbReference type="NCBI Taxonomy" id="943815"/>
    <lineage>
        <taxon>Bacteria</taxon>
        <taxon>Bacillati</taxon>
        <taxon>Actinomycetota</taxon>
        <taxon>Actinomycetes</taxon>
        <taxon>Kitasatosporales</taxon>
        <taxon>Streptomycetaceae</taxon>
        <taxon>Streptomyces</taxon>
    </lineage>
</organism>
<dbReference type="Gene3D" id="1.10.357.10">
    <property type="entry name" value="Tetracycline Repressor, domain 2"/>
    <property type="match status" value="1"/>
</dbReference>
<keyword evidence="1" id="KW-0805">Transcription regulation</keyword>
<reference evidence="7 8" key="1">
    <citation type="submission" date="2017-11" db="EMBL/GenBank/DDBJ databases">
        <title>Draft genome of actinobacteria isolated from guarana (Paullinia cupana (Mart.) Ducke.</title>
        <authorList>
            <person name="Siqueira K.A."/>
            <person name="Liotti R.G."/>
            <person name="Mendes T.A.O."/>
            <person name="Soares M.A."/>
        </authorList>
    </citation>
    <scope>NUCLEOTIDE SEQUENCE [LARGE SCALE GENOMIC DNA]</scope>
    <source>
        <strain evidence="7 8">193</strain>
    </source>
</reference>
<evidence type="ECO:0000313" key="7">
    <source>
        <dbReference type="EMBL" id="RMB82404.1"/>
    </source>
</evidence>
<dbReference type="InterPro" id="IPR025996">
    <property type="entry name" value="MT1864/Rv1816-like_C"/>
</dbReference>
<feature type="domain" description="HTH tetR-type" evidence="5">
    <location>
        <begin position="28"/>
        <end position="73"/>
    </location>
</feature>
<evidence type="ECO:0000259" key="5">
    <source>
        <dbReference type="Pfam" id="PF00440"/>
    </source>
</evidence>
<dbReference type="SUPFAM" id="SSF48498">
    <property type="entry name" value="Tetracyclin repressor-like, C-terminal domain"/>
    <property type="match status" value="1"/>
</dbReference>
<name>A0A3M0I0T5_9ACTN</name>
<keyword evidence="8" id="KW-1185">Reference proteome</keyword>
<feature type="region of interest" description="Disordered" evidence="4">
    <location>
        <begin position="1"/>
        <end position="21"/>
    </location>
</feature>
<dbReference type="PANTHER" id="PTHR30055">
    <property type="entry name" value="HTH-TYPE TRANSCRIPTIONAL REGULATOR RUTR"/>
    <property type="match status" value="1"/>
</dbReference>
<evidence type="ECO:0000256" key="1">
    <source>
        <dbReference type="ARBA" id="ARBA00023015"/>
    </source>
</evidence>
<dbReference type="OrthoDB" id="8222629at2"/>
<sequence length="208" mass="22207">MAESTGRPRTARVRNPRGQGGRLREQLVEAAAHLLADADQPESLTLRSVAREVGVAPASIYGHFPDLGALLDQVLELRYRELTEALRSASEGLDGSERLMGLCAAYVGWGLDHPGEYRTLFGGRIPAGVTVASHETGIGLLAVLTAALPDPLADGDDVKPDERQRAGLLLWTSLHGLVSARMEHPGIPWPPWREHVADIVALHGAAGA</sequence>
<gene>
    <name evidence="7" type="ORF">CTZ28_30235</name>
</gene>
<dbReference type="PANTHER" id="PTHR30055:SF209">
    <property type="entry name" value="POSSIBLE TRANSCRIPTIONAL REGULATORY PROTEIN (PROBABLY TETR-FAMILY)"/>
    <property type="match status" value="1"/>
</dbReference>
<evidence type="ECO:0000256" key="2">
    <source>
        <dbReference type="ARBA" id="ARBA00023125"/>
    </source>
</evidence>
<dbReference type="Proteomes" id="UP000270471">
    <property type="component" value="Unassembled WGS sequence"/>
</dbReference>
<keyword evidence="2" id="KW-0238">DNA-binding</keyword>
<evidence type="ECO:0000313" key="8">
    <source>
        <dbReference type="Proteomes" id="UP000270471"/>
    </source>
</evidence>
<evidence type="ECO:0000256" key="3">
    <source>
        <dbReference type="ARBA" id="ARBA00023163"/>
    </source>
</evidence>
<dbReference type="EMBL" id="PENI01000023">
    <property type="protein sequence ID" value="RMB82404.1"/>
    <property type="molecule type" value="Genomic_DNA"/>
</dbReference>
<accession>A0A3M0I0T5</accession>
<evidence type="ECO:0000259" key="6">
    <source>
        <dbReference type="Pfam" id="PF13305"/>
    </source>
</evidence>
<dbReference type="SUPFAM" id="SSF46689">
    <property type="entry name" value="Homeodomain-like"/>
    <property type="match status" value="1"/>
</dbReference>
<dbReference type="Pfam" id="PF13305">
    <property type="entry name" value="TetR_C_33"/>
    <property type="match status" value="1"/>
</dbReference>
<dbReference type="InterPro" id="IPR009057">
    <property type="entry name" value="Homeodomain-like_sf"/>
</dbReference>
<protein>
    <submittedName>
        <fullName evidence="7">TetR family transcriptional regulator</fullName>
    </submittedName>
</protein>
<dbReference type="GO" id="GO:0000976">
    <property type="term" value="F:transcription cis-regulatory region binding"/>
    <property type="evidence" value="ECO:0007669"/>
    <property type="project" value="TreeGrafter"/>
</dbReference>
<dbReference type="Pfam" id="PF00440">
    <property type="entry name" value="TetR_N"/>
    <property type="match status" value="1"/>
</dbReference>
<dbReference type="GO" id="GO:0003700">
    <property type="term" value="F:DNA-binding transcription factor activity"/>
    <property type="evidence" value="ECO:0007669"/>
    <property type="project" value="TreeGrafter"/>
</dbReference>
<evidence type="ECO:0000256" key="4">
    <source>
        <dbReference type="SAM" id="MobiDB-lite"/>
    </source>
</evidence>
<dbReference type="AlphaFoldDB" id="A0A3M0I0T5"/>
<dbReference type="InterPro" id="IPR050109">
    <property type="entry name" value="HTH-type_TetR-like_transc_reg"/>
</dbReference>
<feature type="domain" description="HTH-type transcriptional regulator MT1864/Rv1816-like C-terminal" evidence="6">
    <location>
        <begin position="100"/>
        <end position="193"/>
    </location>
</feature>
<keyword evidence="3" id="KW-0804">Transcription</keyword>
<comment type="caution">
    <text evidence="7">The sequence shown here is derived from an EMBL/GenBank/DDBJ whole genome shotgun (WGS) entry which is preliminary data.</text>
</comment>
<dbReference type="InterPro" id="IPR036271">
    <property type="entry name" value="Tet_transcr_reg_TetR-rel_C_sf"/>
</dbReference>